<keyword evidence="2" id="KW-0378">Hydrolase</keyword>
<dbReference type="SUPFAM" id="SSF53474">
    <property type="entry name" value="alpha/beta-Hydrolases"/>
    <property type="match status" value="1"/>
</dbReference>
<dbReference type="AlphaFoldDB" id="A0A3N0BR49"/>
<proteinExistence type="predicted"/>
<dbReference type="Gene3D" id="3.40.50.1820">
    <property type="entry name" value="alpha/beta hydrolase"/>
    <property type="match status" value="1"/>
</dbReference>
<keyword evidence="3" id="KW-1185">Reference proteome</keyword>
<dbReference type="OrthoDB" id="9769541at2"/>
<accession>A0A3N0BR49</accession>
<protein>
    <submittedName>
        <fullName evidence="2">Alpha/beta hydrolase</fullName>
    </submittedName>
</protein>
<dbReference type="PANTHER" id="PTHR43798:SF33">
    <property type="entry name" value="HYDROLASE, PUTATIVE (AFU_ORTHOLOGUE AFUA_2G14860)-RELATED"/>
    <property type="match status" value="1"/>
</dbReference>
<evidence type="ECO:0000259" key="1">
    <source>
        <dbReference type="Pfam" id="PF12697"/>
    </source>
</evidence>
<feature type="domain" description="AB hydrolase-1" evidence="1">
    <location>
        <begin position="34"/>
        <end position="245"/>
    </location>
</feature>
<comment type="caution">
    <text evidence="2">The sequence shown here is derived from an EMBL/GenBank/DDBJ whole genome shotgun (WGS) entry which is preliminary data.</text>
</comment>
<dbReference type="RefSeq" id="WP_123256452.1">
    <property type="nucleotide sequence ID" value="NZ_RBED01000127.1"/>
</dbReference>
<dbReference type="EMBL" id="RBED01000127">
    <property type="protein sequence ID" value="RNL51469.1"/>
    <property type="molecule type" value="Genomic_DNA"/>
</dbReference>
<dbReference type="GO" id="GO:0016787">
    <property type="term" value="F:hydrolase activity"/>
    <property type="evidence" value="ECO:0007669"/>
    <property type="project" value="UniProtKB-KW"/>
</dbReference>
<dbReference type="InterPro" id="IPR029058">
    <property type="entry name" value="AB_hydrolase_fold"/>
</dbReference>
<organism evidence="2 3">
    <name type="scientific">Arthrobacter oryzae</name>
    <dbReference type="NCBI Taxonomy" id="409290"/>
    <lineage>
        <taxon>Bacteria</taxon>
        <taxon>Bacillati</taxon>
        <taxon>Actinomycetota</taxon>
        <taxon>Actinomycetes</taxon>
        <taxon>Micrococcales</taxon>
        <taxon>Micrococcaceae</taxon>
        <taxon>Arthrobacter</taxon>
    </lineage>
</organism>
<sequence>MSRPVRIEVEVAGHVGHVFTSRRPAGAAAAGPAVVLIHGIGASHRYLRRLHGLLAGFVDTYSIDLPGFGATPRPRQTLTVADQATYILGALEQLGVLEFVVAGHSMGTQFAVEAALQQPLRIPHVVLMGPVINDQRDTIAQQSLALSRDFMFFESPSSNALVFTDYLRCGPGWYLKNLRVMMDYRIEEKIGGVTAPVLVVRGSNDPVAPADWCRRLTARATTAQFREIEGTGHVVQHTRAAEVAESILAFAGIAAARRDAPEGFST</sequence>
<evidence type="ECO:0000313" key="2">
    <source>
        <dbReference type="EMBL" id="RNL51469.1"/>
    </source>
</evidence>
<dbReference type="InterPro" id="IPR050266">
    <property type="entry name" value="AB_hydrolase_sf"/>
</dbReference>
<dbReference type="PANTHER" id="PTHR43798">
    <property type="entry name" value="MONOACYLGLYCEROL LIPASE"/>
    <property type="match status" value="1"/>
</dbReference>
<dbReference type="GO" id="GO:0016020">
    <property type="term" value="C:membrane"/>
    <property type="evidence" value="ECO:0007669"/>
    <property type="project" value="TreeGrafter"/>
</dbReference>
<name>A0A3N0BR49_9MICC</name>
<dbReference type="InterPro" id="IPR000073">
    <property type="entry name" value="AB_hydrolase_1"/>
</dbReference>
<gene>
    <name evidence="2" type="ORF">D7003_16160</name>
</gene>
<evidence type="ECO:0000313" key="3">
    <source>
        <dbReference type="Proteomes" id="UP000273807"/>
    </source>
</evidence>
<dbReference type="Proteomes" id="UP000273807">
    <property type="component" value="Unassembled WGS sequence"/>
</dbReference>
<reference evidence="2 3" key="1">
    <citation type="submission" date="2018-10" db="EMBL/GenBank/DDBJ databases">
        <title>Genome sequencing of Arthrobacter oryzae TNB02.</title>
        <authorList>
            <person name="Cho Y.-J."/>
            <person name="Cho A."/>
            <person name="Kim O.-S."/>
        </authorList>
    </citation>
    <scope>NUCLEOTIDE SEQUENCE [LARGE SCALE GENOMIC DNA]</scope>
    <source>
        <strain evidence="2 3">TNB02</strain>
    </source>
</reference>
<dbReference type="Pfam" id="PF12697">
    <property type="entry name" value="Abhydrolase_6"/>
    <property type="match status" value="1"/>
</dbReference>